<sequence>MMMLLTVVMMMMEYGIASVGRCCTRPTTLDQPGRVVEHLLAVVWLVGGWAHTGHLNPRGQATHARAQTRFCPFATPPEPEISGGGAPCPFAS</sequence>
<keyword evidence="1" id="KW-0732">Signal</keyword>
<organism evidence="2">
    <name type="scientific">Anopheles triannulatus</name>
    <dbReference type="NCBI Taxonomy" id="58253"/>
    <lineage>
        <taxon>Eukaryota</taxon>
        <taxon>Metazoa</taxon>
        <taxon>Ecdysozoa</taxon>
        <taxon>Arthropoda</taxon>
        <taxon>Hexapoda</taxon>
        <taxon>Insecta</taxon>
        <taxon>Pterygota</taxon>
        <taxon>Neoptera</taxon>
        <taxon>Endopterygota</taxon>
        <taxon>Diptera</taxon>
        <taxon>Nematocera</taxon>
        <taxon>Culicoidea</taxon>
        <taxon>Culicidae</taxon>
        <taxon>Anophelinae</taxon>
        <taxon>Anopheles</taxon>
    </lineage>
</organism>
<name>A0A2M4B5W8_9DIPT</name>
<accession>A0A2M4B5W8</accession>
<evidence type="ECO:0000313" key="2">
    <source>
        <dbReference type="EMBL" id="MBW48426.1"/>
    </source>
</evidence>
<evidence type="ECO:0000256" key="1">
    <source>
        <dbReference type="SAM" id="SignalP"/>
    </source>
</evidence>
<proteinExistence type="predicted"/>
<dbReference type="EMBL" id="GGFK01015105">
    <property type="protein sequence ID" value="MBW48426.1"/>
    <property type="molecule type" value="Transcribed_RNA"/>
</dbReference>
<feature type="signal peptide" evidence="1">
    <location>
        <begin position="1"/>
        <end position="17"/>
    </location>
</feature>
<dbReference type="AlphaFoldDB" id="A0A2M4B5W8"/>
<reference evidence="2" key="1">
    <citation type="submission" date="2018-01" db="EMBL/GenBank/DDBJ databases">
        <title>An insight into the sialome of Amazonian anophelines.</title>
        <authorList>
            <person name="Ribeiro J.M."/>
            <person name="Scarpassa V."/>
            <person name="Calvo E."/>
        </authorList>
    </citation>
    <scope>NUCLEOTIDE SEQUENCE</scope>
    <source>
        <tissue evidence="2">Salivary glands</tissue>
    </source>
</reference>
<protein>
    <submittedName>
        <fullName evidence="2">Putative secreted protein</fullName>
    </submittedName>
</protein>
<feature type="chain" id="PRO_5014888927" evidence="1">
    <location>
        <begin position="18"/>
        <end position="92"/>
    </location>
</feature>